<evidence type="ECO:0000256" key="7">
    <source>
        <dbReference type="ARBA" id="ARBA00022989"/>
    </source>
</evidence>
<feature type="transmembrane region" description="Helical" evidence="9">
    <location>
        <begin position="160"/>
        <end position="181"/>
    </location>
</feature>
<gene>
    <name evidence="9" type="primary">ccmC</name>
    <name evidence="11" type="ORF">CF386_05530</name>
</gene>
<reference evidence="11 12" key="1">
    <citation type="journal article" date="2016" name="Int. J. Syst. Evol. Microbiol.">
        <title>Paraphotobacterium marinum gen. nov., sp. nov., a member of the family Vibrionaceae, isolated from surface seawater.</title>
        <authorList>
            <person name="Huang Z."/>
            <person name="Dong C."/>
            <person name="Shao Z."/>
        </authorList>
    </citation>
    <scope>NUCLEOTIDE SEQUENCE [LARGE SCALE GENOMIC DNA]</scope>
    <source>
        <strain evidence="11 12">NSCS20N07D</strain>
    </source>
</reference>
<dbReference type="GO" id="GO:0020037">
    <property type="term" value="F:heme binding"/>
    <property type="evidence" value="ECO:0007669"/>
    <property type="project" value="InterPro"/>
</dbReference>
<dbReference type="GO" id="GO:0017004">
    <property type="term" value="P:cytochrome complex assembly"/>
    <property type="evidence" value="ECO:0007669"/>
    <property type="project" value="UniProtKB-KW"/>
</dbReference>
<dbReference type="EMBL" id="CP022355">
    <property type="protein sequence ID" value="ASK78503.1"/>
    <property type="molecule type" value="Genomic_DNA"/>
</dbReference>
<organism evidence="11 12">
    <name type="scientific">Paraphotobacterium marinum</name>
    <dbReference type="NCBI Taxonomy" id="1755811"/>
    <lineage>
        <taxon>Bacteria</taxon>
        <taxon>Pseudomonadati</taxon>
        <taxon>Pseudomonadota</taxon>
        <taxon>Gammaproteobacteria</taxon>
        <taxon>Vibrionales</taxon>
        <taxon>Vibrionaceae</taxon>
        <taxon>Paraphotobacterium</taxon>
    </lineage>
</organism>
<feature type="transmembrane region" description="Helical" evidence="9">
    <location>
        <begin position="63"/>
        <end position="84"/>
    </location>
</feature>
<dbReference type="InterPro" id="IPR045062">
    <property type="entry name" value="Cyt_c_biogenesis_CcsA/CcmC"/>
</dbReference>
<dbReference type="KEGG" id="pmai:CF386_05530"/>
<accession>A0A220VEZ2</accession>
<feature type="transmembrane region" description="Helical" evidence="9">
    <location>
        <begin position="96"/>
        <end position="114"/>
    </location>
</feature>
<dbReference type="PANTHER" id="PTHR30071">
    <property type="entry name" value="HEME EXPORTER PROTEIN C"/>
    <property type="match status" value="1"/>
</dbReference>
<dbReference type="NCBIfam" id="TIGR01191">
    <property type="entry name" value="ccmC"/>
    <property type="match status" value="1"/>
</dbReference>
<dbReference type="Proteomes" id="UP000242175">
    <property type="component" value="Chromosome large"/>
</dbReference>
<dbReference type="GO" id="GO:0015232">
    <property type="term" value="F:heme transmembrane transporter activity"/>
    <property type="evidence" value="ECO:0007669"/>
    <property type="project" value="InterPro"/>
</dbReference>
<keyword evidence="7 9" id="KW-1133">Transmembrane helix</keyword>
<keyword evidence="12" id="KW-1185">Reference proteome</keyword>
<comment type="similarity">
    <text evidence="3 9">Belongs to the CcmC/CycZ/HelC family.</text>
</comment>
<dbReference type="PANTHER" id="PTHR30071:SF1">
    <property type="entry name" value="CYTOCHROME B_B6 PROTEIN-RELATED"/>
    <property type="match status" value="1"/>
</dbReference>
<feature type="transmembrane region" description="Helical" evidence="9">
    <location>
        <begin position="134"/>
        <end position="153"/>
    </location>
</feature>
<dbReference type="RefSeq" id="WP_089073411.1">
    <property type="nucleotide sequence ID" value="NZ_CBCSAM010000001.1"/>
</dbReference>
<evidence type="ECO:0000256" key="5">
    <source>
        <dbReference type="ARBA" id="ARBA00022692"/>
    </source>
</evidence>
<keyword evidence="9" id="KW-0997">Cell inner membrane</keyword>
<dbReference type="InterPro" id="IPR003557">
    <property type="entry name" value="Cyt_c_biogenesis_CcmC"/>
</dbReference>
<keyword evidence="5 9" id="KW-0812">Transmembrane</keyword>
<evidence type="ECO:0000256" key="6">
    <source>
        <dbReference type="ARBA" id="ARBA00022748"/>
    </source>
</evidence>
<keyword evidence="9" id="KW-1003">Cell membrane</keyword>
<evidence type="ECO:0000256" key="2">
    <source>
        <dbReference type="ARBA" id="ARBA00004141"/>
    </source>
</evidence>
<dbReference type="InterPro" id="IPR002541">
    <property type="entry name" value="Cyt_c_assembly"/>
</dbReference>
<dbReference type="PRINTS" id="PR01386">
    <property type="entry name" value="CCMCBIOGNSIS"/>
</dbReference>
<dbReference type="AlphaFoldDB" id="A0A220VEZ2"/>
<feature type="transmembrane region" description="Helical" evidence="9">
    <location>
        <begin position="21"/>
        <end position="43"/>
    </location>
</feature>
<evidence type="ECO:0000256" key="3">
    <source>
        <dbReference type="ARBA" id="ARBA00005840"/>
    </source>
</evidence>
<keyword evidence="6 9" id="KW-0201">Cytochrome c-type biogenesis</keyword>
<evidence type="ECO:0000259" key="10">
    <source>
        <dbReference type="Pfam" id="PF01578"/>
    </source>
</evidence>
<comment type="subcellular location">
    <subcellularLocation>
        <location evidence="9">Cell inner membrane</location>
    </subcellularLocation>
    <subcellularLocation>
        <location evidence="2">Membrane</location>
        <topology evidence="2">Multi-pass membrane protein</topology>
    </subcellularLocation>
</comment>
<evidence type="ECO:0000313" key="12">
    <source>
        <dbReference type="Proteomes" id="UP000242175"/>
    </source>
</evidence>
<keyword evidence="9" id="KW-0813">Transport</keyword>
<evidence type="ECO:0000313" key="11">
    <source>
        <dbReference type="EMBL" id="ASK78503.1"/>
    </source>
</evidence>
<comment type="function">
    <text evidence="1 9">Required for the export of heme to the periplasm for the biogenesis of c-type cytochromes.</text>
</comment>
<feature type="transmembrane region" description="Helical" evidence="9">
    <location>
        <begin position="201"/>
        <end position="224"/>
    </location>
</feature>
<evidence type="ECO:0000256" key="9">
    <source>
        <dbReference type="RuleBase" id="RU364092"/>
    </source>
</evidence>
<proteinExistence type="inferred from homology"/>
<dbReference type="OrthoDB" id="9778550at2"/>
<dbReference type="Pfam" id="PF01578">
    <property type="entry name" value="Cytochrom_C_asm"/>
    <property type="match status" value="1"/>
</dbReference>
<name>A0A220VEZ2_9GAMM</name>
<evidence type="ECO:0000256" key="1">
    <source>
        <dbReference type="ARBA" id="ARBA00002442"/>
    </source>
</evidence>
<feature type="domain" description="Cytochrome c assembly protein" evidence="10">
    <location>
        <begin position="17"/>
        <end position="184"/>
    </location>
</feature>
<protein>
    <recommendedName>
        <fullName evidence="4 9">Heme exporter protein C</fullName>
    </recommendedName>
    <alternativeName>
        <fullName evidence="9">Cytochrome c-type biogenesis protein</fullName>
    </alternativeName>
</protein>
<keyword evidence="8 9" id="KW-0472">Membrane</keyword>
<sequence>MIKYLTNQFKPEKLYNIVDKSIIFFGFFTIILIITGTAWALLYSPSDYQQGETVRLIYIHVPAAILSLFTYFCMAVFAFIYLVWQFKMSGIMSISLAPIGSILTLITLISGSLWGKPMWGTFWIWDARLTSELILLMLFLGIIFLNLSLDLSYKNLKLPCLLALVGVVNLPIIHFSVEWWNTLHQGPTITKFEKPSIDHSMLLPLLFNIFSYFIILATFFLLTLRNNILKYECKRNWVLKLIKE</sequence>
<dbReference type="GO" id="GO:0005886">
    <property type="term" value="C:plasma membrane"/>
    <property type="evidence" value="ECO:0007669"/>
    <property type="project" value="UniProtKB-SubCell"/>
</dbReference>
<evidence type="ECO:0000256" key="8">
    <source>
        <dbReference type="ARBA" id="ARBA00023136"/>
    </source>
</evidence>
<evidence type="ECO:0000256" key="4">
    <source>
        <dbReference type="ARBA" id="ARBA00016463"/>
    </source>
</evidence>